<comment type="caution">
    <text evidence="1">The sequence shown here is derived from an EMBL/GenBank/DDBJ whole genome shotgun (WGS) entry which is preliminary data.</text>
</comment>
<evidence type="ECO:0000313" key="2">
    <source>
        <dbReference type="Proteomes" id="UP000683360"/>
    </source>
</evidence>
<accession>A0A8S3T677</accession>
<proteinExistence type="predicted"/>
<keyword evidence="2" id="KW-1185">Reference proteome</keyword>
<gene>
    <name evidence="1" type="ORF">MEDL_39070</name>
</gene>
<dbReference type="Proteomes" id="UP000683360">
    <property type="component" value="Unassembled WGS sequence"/>
</dbReference>
<protein>
    <submittedName>
        <fullName evidence="1">Uncharacterized protein</fullName>
    </submittedName>
</protein>
<organism evidence="1 2">
    <name type="scientific">Mytilus edulis</name>
    <name type="common">Blue mussel</name>
    <dbReference type="NCBI Taxonomy" id="6550"/>
    <lineage>
        <taxon>Eukaryota</taxon>
        <taxon>Metazoa</taxon>
        <taxon>Spiralia</taxon>
        <taxon>Lophotrochozoa</taxon>
        <taxon>Mollusca</taxon>
        <taxon>Bivalvia</taxon>
        <taxon>Autobranchia</taxon>
        <taxon>Pteriomorphia</taxon>
        <taxon>Mytilida</taxon>
        <taxon>Mytiloidea</taxon>
        <taxon>Mytilidae</taxon>
        <taxon>Mytilinae</taxon>
        <taxon>Mytilus</taxon>
    </lineage>
</organism>
<dbReference type="OrthoDB" id="10532148at2759"/>
<sequence length="185" mass="21415">MTLEMEIQNSSKASICYSTIENGRLNHKRIRTNLTGDLYTTEDILKFVLNDHSCSGTIHSFCRFENTADRSFHCTYDCCTGQIDDKNNKRNTVIGADGCYWFCDSHYIRCNHMLCLSMQNKNQRLYTRLLSWTREADNLSVVPSQVWRALPEIFTTHVICKQVILHALEIKDVCSDVYDIGPVRF</sequence>
<reference evidence="1" key="1">
    <citation type="submission" date="2021-03" db="EMBL/GenBank/DDBJ databases">
        <authorList>
            <person name="Bekaert M."/>
        </authorList>
    </citation>
    <scope>NUCLEOTIDE SEQUENCE</scope>
</reference>
<dbReference type="EMBL" id="CAJPWZ010001865">
    <property type="protein sequence ID" value="CAG2225938.1"/>
    <property type="molecule type" value="Genomic_DNA"/>
</dbReference>
<evidence type="ECO:0000313" key="1">
    <source>
        <dbReference type="EMBL" id="CAG2225938.1"/>
    </source>
</evidence>
<name>A0A8S3T677_MYTED</name>
<dbReference type="AlphaFoldDB" id="A0A8S3T677"/>